<sequence>MNPDAASSKDWYQVRLTVPWVVPGAPGVQDAINISVAEVGKRASASNVRSCDIEVQDLACPGCGYEMEAALCTTGYGMVVLDVTVEVTARSLEDSRTVAKRELGSRMKDIPLTVIEAAPLETGDTQDPGGADLGAPSKQHRESNRM</sequence>
<dbReference type="AlphaFoldDB" id="M0C923"/>
<dbReference type="Proteomes" id="UP000011626">
    <property type="component" value="Unassembled WGS sequence"/>
</dbReference>
<dbReference type="EMBL" id="AOIU01000049">
    <property type="protein sequence ID" value="ELZ19735.1"/>
    <property type="molecule type" value="Genomic_DNA"/>
</dbReference>
<dbReference type="RefSeq" id="WP_006886137.1">
    <property type="nucleotide sequence ID" value="NZ_AOIU01000049.1"/>
</dbReference>
<dbReference type="Pfam" id="PF04475">
    <property type="entry name" value="DUF555"/>
    <property type="match status" value="1"/>
</dbReference>
<dbReference type="OrthoDB" id="229396at2157"/>
<dbReference type="PANTHER" id="PTHR42199:SF1">
    <property type="entry name" value="UPF0212 PROTEIN TK1194"/>
    <property type="match status" value="1"/>
</dbReference>
<proteinExistence type="predicted"/>
<gene>
    <name evidence="2" type="ORF">C475_22369</name>
</gene>
<dbReference type="STRING" id="797114.C475_22369"/>
<protein>
    <submittedName>
        <fullName evidence="2">Uncharacterized protein</fullName>
    </submittedName>
</protein>
<keyword evidence="3" id="KW-1185">Reference proteome</keyword>
<organism evidence="2 3">
    <name type="scientific">Halosimplex carlsbadense 2-9-1</name>
    <dbReference type="NCBI Taxonomy" id="797114"/>
    <lineage>
        <taxon>Archaea</taxon>
        <taxon>Methanobacteriati</taxon>
        <taxon>Methanobacteriota</taxon>
        <taxon>Stenosarchaea group</taxon>
        <taxon>Halobacteria</taxon>
        <taxon>Halobacteriales</taxon>
        <taxon>Haloarculaceae</taxon>
        <taxon>Halosimplex</taxon>
    </lineage>
</organism>
<dbReference type="eggNOG" id="arCOG02119">
    <property type="taxonomic scope" value="Archaea"/>
</dbReference>
<reference evidence="2 3" key="1">
    <citation type="journal article" date="2014" name="PLoS Genet.">
        <title>Phylogenetically driven sequencing of extremely halophilic archaea reveals strategies for static and dynamic osmo-response.</title>
        <authorList>
            <person name="Becker E.A."/>
            <person name="Seitzer P.M."/>
            <person name="Tritt A."/>
            <person name="Larsen D."/>
            <person name="Krusor M."/>
            <person name="Yao A.I."/>
            <person name="Wu D."/>
            <person name="Madern D."/>
            <person name="Eisen J.A."/>
            <person name="Darling A.E."/>
            <person name="Facciotti M.T."/>
        </authorList>
    </citation>
    <scope>NUCLEOTIDE SEQUENCE [LARGE SCALE GENOMIC DNA]</scope>
    <source>
        <strain evidence="2 3">2-9-1</strain>
    </source>
</reference>
<evidence type="ECO:0000313" key="3">
    <source>
        <dbReference type="Proteomes" id="UP000011626"/>
    </source>
</evidence>
<feature type="region of interest" description="Disordered" evidence="1">
    <location>
        <begin position="119"/>
        <end position="146"/>
    </location>
</feature>
<evidence type="ECO:0000256" key="1">
    <source>
        <dbReference type="SAM" id="MobiDB-lite"/>
    </source>
</evidence>
<evidence type="ECO:0000313" key="2">
    <source>
        <dbReference type="EMBL" id="ELZ19735.1"/>
    </source>
</evidence>
<dbReference type="PANTHER" id="PTHR42199">
    <property type="entry name" value="UPF0212 PROTEIN MJ0068"/>
    <property type="match status" value="1"/>
</dbReference>
<accession>M0C923</accession>
<dbReference type="InterPro" id="IPR007564">
    <property type="entry name" value="UPF0212"/>
</dbReference>
<comment type="caution">
    <text evidence="2">The sequence shown here is derived from an EMBL/GenBank/DDBJ whole genome shotgun (WGS) entry which is preliminary data.</text>
</comment>
<name>M0C923_9EURY</name>